<keyword evidence="13" id="KW-1185">Reference proteome</keyword>
<dbReference type="InterPro" id="IPR002524">
    <property type="entry name" value="Cation_efflux"/>
</dbReference>
<dbReference type="AlphaFoldDB" id="A0AAE3G619"/>
<dbReference type="GO" id="GO:0008324">
    <property type="term" value="F:monoatomic cation transmembrane transporter activity"/>
    <property type="evidence" value="ECO:0007669"/>
    <property type="project" value="InterPro"/>
</dbReference>
<feature type="domain" description="Cation efflux protein transmembrane" evidence="10">
    <location>
        <begin position="25"/>
        <end position="217"/>
    </location>
</feature>
<dbReference type="Proteomes" id="UP001205843">
    <property type="component" value="Unassembled WGS sequence"/>
</dbReference>
<keyword evidence="6" id="KW-0864">Zinc transport</keyword>
<keyword evidence="6" id="KW-0862">Zinc</keyword>
<keyword evidence="6" id="KW-0406">Ion transport</keyword>
<evidence type="ECO:0000256" key="4">
    <source>
        <dbReference type="ARBA" id="ARBA00022496"/>
    </source>
</evidence>
<organism evidence="12 13">
    <name type="scientific">Natronocella acetinitrilica</name>
    <dbReference type="NCBI Taxonomy" id="414046"/>
    <lineage>
        <taxon>Bacteria</taxon>
        <taxon>Pseudomonadati</taxon>
        <taxon>Pseudomonadota</taxon>
        <taxon>Gammaproteobacteria</taxon>
        <taxon>Chromatiales</taxon>
        <taxon>Ectothiorhodospiraceae</taxon>
        <taxon>Natronocella</taxon>
    </lineage>
</organism>
<comment type="caution">
    <text evidence="12">The sequence shown here is derived from an EMBL/GenBank/DDBJ whole genome shotgun (WGS) entry which is preliminary data.</text>
</comment>
<dbReference type="PANTHER" id="PTHR43840:SF15">
    <property type="entry name" value="MITOCHONDRIAL METAL TRANSPORTER 1-RELATED"/>
    <property type="match status" value="1"/>
</dbReference>
<dbReference type="InterPro" id="IPR058533">
    <property type="entry name" value="Cation_efflux_TM"/>
</dbReference>
<feature type="transmembrane region" description="Helical" evidence="9">
    <location>
        <begin position="91"/>
        <end position="109"/>
    </location>
</feature>
<keyword evidence="4" id="KW-0408">Iron</keyword>
<evidence type="ECO:0000256" key="7">
    <source>
        <dbReference type="ARBA" id="ARBA00022989"/>
    </source>
</evidence>
<dbReference type="FunFam" id="1.20.1510.10:FF:000006">
    <property type="entry name" value="Divalent cation efflux transporter"/>
    <property type="match status" value="1"/>
</dbReference>
<evidence type="ECO:0000256" key="8">
    <source>
        <dbReference type="ARBA" id="ARBA00023136"/>
    </source>
</evidence>
<dbReference type="Gene3D" id="1.20.1510.10">
    <property type="entry name" value="Cation efflux protein transmembrane domain"/>
    <property type="match status" value="1"/>
</dbReference>
<dbReference type="InterPro" id="IPR027469">
    <property type="entry name" value="Cation_efflux_TMD_sf"/>
</dbReference>
<evidence type="ECO:0000256" key="1">
    <source>
        <dbReference type="ARBA" id="ARBA00004141"/>
    </source>
</evidence>
<dbReference type="PANTHER" id="PTHR43840">
    <property type="entry name" value="MITOCHONDRIAL METAL TRANSPORTER 1-RELATED"/>
    <property type="match status" value="1"/>
</dbReference>
<dbReference type="InterPro" id="IPR036837">
    <property type="entry name" value="Cation_efflux_CTD_sf"/>
</dbReference>
<name>A0AAE3G619_9GAMM</name>
<dbReference type="NCBIfam" id="TIGR01297">
    <property type="entry name" value="CDF"/>
    <property type="match status" value="1"/>
</dbReference>
<dbReference type="Gene3D" id="3.30.70.1350">
    <property type="entry name" value="Cation efflux protein, cytoplasmic domain"/>
    <property type="match status" value="1"/>
</dbReference>
<dbReference type="SUPFAM" id="SSF161111">
    <property type="entry name" value="Cation efflux protein transmembrane domain-like"/>
    <property type="match status" value="1"/>
</dbReference>
<keyword evidence="5 9" id="KW-0812">Transmembrane</keyword>
<keyword evidence="8 9" id="KW-0472">Membrane</keyword>
<evidence type="ECO:0000313" key="12">
    <source>
        <dbReference type="EMBL" id="MCP1676486.1"/>
    </source>
</evidence>
<protein>
    <submittedName>
        <fullName evidence="12">Cation diffusion facilitator family transporter</fullName>
    </submittedName>
</protein>
<evidence type="ECO:0000256" key="2">
    <source>
        <dbReference type="ARBA" id="ARBA00010212"/>
    </source>
</evidence>
<feature type="transmembrane region" description="Helical" evidence="9">
    <location>
        <begin position="121"/>
        <end position="138"/>
    </location>
</feature>
<dbReference type="Pfam" id="PF16916">
    <property type="entry name" value="ZT_dimer"/>
    <property type="match status" value="1"/>
</dbReference>
<comment type="subcellular location">
    <subcellularLocation>
        <location evidence="1">Membrane</location>
        <topology evidence="1">Multi-pass membrane protein</topology>
    </subcellularLocation>
</comment>
<dbReference type="GO" id="GO:0016020">
    <property type="term" value="C:membrane"/>
    <property type="evidence" value="ECO:0007669"/>
    <property type="project" value="UniProtKB-SubCell"/>
</dbReference>
<evidence type="ECO:0000256" key="9">
    <source>
        <dbReference type="SAM" id="Phobius"/>
    </source>
</evidence>
<dbReference type="InterPro" id="IPR050291">
    <property type="entry name" value="CDF_Transporter"/>
</dbReference>
<evidence type="ECO:0000259" key="11">
    <source>
        <dbReference type="Pfam" id="PF16916"/>
    </source>
</evidence>
<feature type="domain" description="Cation efflux protein cytoplasmic" evidence="11">
    <location>
        <begin position="222"/>
        <end position="298"/>
    </location>
</feature>
<dbReference type="RefSeq" id="WP_253482735.1">
    <property type="nucleotide sequence ID" value="NZ_JALJXV010000009.1"/>
</dbReference>
<sequence>MQTATQNGQNNTASDWPAKRRVTLVGGVVNCFLSVGKIAAGIFGQSQALVADGVHSLSDLLSDGLVLFAARWGSKEADEDHPYGHARIETAATALIGALLLMIGGGFVYDSVMRLLNPDLLLHPGWLALIAAVASVGTKEALYHYTLKVAHDTRSPLIEANAWHHRSDALSSIVVVVGVTGAMLGAPWLDAVAAIVVALFLGRMGWRFIRQSIVELVDTGLADDELRELEQVIDAVPGVRRHQHLRTRRMGGQVVMDVHLMLDPDIRLSEANRIATQVQHALLGRIDAVSDVLVGIKPDNELADSPADALPPREVITEDLSRAWNEIEELPEQRTLTLHYKPSGVDIDILVRQSPGGGDVDTLMRRLEIASHHLLYVGRIRLLVVEGQGRGYGTDPHR</sequence>
<dbReference type="SUPFAM" id="SSF160240">
    <property type="entry name" value="Cation efflux protein cytoplasmic domain-like"/>
    <property type="match status" value="1"/>
</dbReference>
<accession>A0AAE3G619</accession>
<evidence type="ECO:0000259" key="10">
    <source>
        <dbReference type="Pfam" id="PF01545"/>
    </source>
</evidence>
<evidence type="ECO:0000313" key="13">
    <source>
        <dbReference type="Proteomes" id="UP001205843"/>
    </source>
</evidence>
<gene>
    <name evidence="12" type="ORF">J2T57_003647</name>
</gene>
<evidence type="ECO:0000256" key="5">
    <source>
        <dbReference type="ARBA" id="ARBA00022692"/>
    </source>
</evidence>
<proteinExistence type="inferred from homology"/>
<reference evidence="12" key="1">
    <citation type="submission" date="2022-03" db="EMBL/GenBank/DDBJ databases">
        <title>Genomic Encyclopedia of Type Strains, Phase III (KMG-III): the genomes of soil and plant-associated and newly described type strains.</title>
        <authorList>
            <person name="Whitman W."/>
        </authorList>
    </citation>
    <scope>NUCLEOTIDE SEQUENCE</scope>
    <source>
        <strain evidence="12">ANL 6-2</strain>
    </source>
</reference>
<keyword evidence="3" id="KW-0813">Transport</keyword>
<dbReference type="EMBL" id="JALJXV010000009">
    <property type="protein sequence ID" value="MCP1676486.1"/>
    <property type="molecule type" value="Genomic_DNA"/>
</dbReference>
<dbReference type="InterPro" id="IPR027470">
    <property type="entry name" value="Cation_efflux_CTD"/>
</dbReference>
<evidence type="ECO:0000256" key="6">
    <source>
        <dbReference type="ARBA" id="ARBA00022906"/>
    </source>
</evidence>
<dbReference type="Pfam" id="PF01545">
    <property type="entry name" value="Cation_efflux"/>
    <property type="match status" value="1"/>
</dbReference>
<keyword evidence="7 9" id="KW-1133">Transmembrane helix</keyword>
<evidence type="ECO:0000256" key="3">
    <source>
        <dbReference type="ARBA" id="ARBA00022448"/>
    </source>
</evidence>
<dbReference type="GO" id="GO:0006826">
    <property type="term" value="P:iron ion transport"/>
    <property type="evidence" value="ECO:0007669"/>
    <property type="project" value="UniProtKB-KW"/>
</dbReference>
<comment type="similarity">
    <text evidence="2">Belongs to the cation diffusion facilitator (CDF) transporter (TC 2.A.4) family. FieF subfamily.</text>
</comment>
<feature type="transmembrane region" description="Helical" evidence="9">
    <location>
        <begin position="173"/>
        <end position="201"/>
    </location>
</feature>
<keyword evidence="4" id="KW-0410">Iron transport</keyword>
<dbReference type="GO" id="GO:0006829">
    <property type="term" value="P:zinc ion transport"/>
    <property type="evidence" value="ECO:0007669"/>
    <property type="project" value="UniProtKB-KW"/>
</dbReference>